<protein>
    <submittedName>
        <fullName evidence="1">Uncharacterized protein</fullName>
    </submittedName>
</protein>
<name>A0A0A9E5K6_ARUDO</name>
<evidence type="ECO:0000313" key="1">
    <source>
        <dbReference type="EMBL" id="JAD91267.1"/>
    </source>
</evidence>
<dbReference type="EMBL" id="GBRH01206628">
    <property type="protein sequence ID" value="JAD91267.1"/>
    <property type="molecule type" value="Transcribed_RNA"/>
</dbReference>
<organism evidence="1">
    <name type="scientific">Arundo donax</name>
    <name type="common">Giant reed</name>
    <name type="synonym">Donax arundinaceus</name>
    <dbReference type="NCBI Taxonomy" id="35708"/>
    <lineage>
        <taxon>Eukaryota</taxon>
        <taxon>Viridiplantae</taxon>
        <taxon>Streptophyta</taxon>
        <taxon>Embryophyta</taxon>
        <taxon>Tracheophyta</taxon>
        <taxon>Spermatophyta</taxon>
        <taxon>Magnoliopsida</taxon>
        <taxon>Liliopsida</taxon>
        <taxon>Poales</taxon>
        <taxon>Poaceae</taxon>
        <taxon>PACMAD clade</taxon>
        <taxon>Arundinoideae</taxon>
        <taxon>Arundineae</taxon>
        <taxon>Arundo</taxon>
    </lineage>
</organism>
<reference evidence="1" key="2">
    <citation type="journal article" date="2015" name="Data Brief">
        <title>Shoot transcriptome of the giant reed, Arundo donax.</title>
        <authorList>
            <person name="Barrero R.A."/>
            <person name="Guerrero F.D."/>
            <person name="Moolhuijzen P."/>
            <person name="Goolsby J.A."/>
            <person name="Tidwell J."/>
            <person name="Bellgard S.E."/>
            <person name="Bellgard M.I."/>
        </authorList>
    </citation>
    <scope>NUCLEOTIDE SEQUENCE</scope>
    <source>
        <tissue evidence="1">Shoot tissue taken approximately 20 cm above the soil surface</tissue>
    </source>
</reference>
<accession>A0A0A9E5K6</accession>
<reference evidence="1" key="1">
    <citation type="submission" date="2014-09" db="EMBL/GenBank/DDBJ databases">
        <authorList>
            <person name="Magalhaes I.L.F."/>
            <person name="Oliveira U."/>
            <person name="Santos F.R."/>
            <person name="Vidigal T.H.D.A."/>
            <person name="Brescovit A.D."/>
            <person name="Santos A.J."/>
        </authorList>
    </citation>
    <scope>NUCLEOTIDE SEQUENCE</scope>
    <source>
        <tissue evidence="1">Shoot tissue taken approximately 20 cm above the soil surface</tissue>
    </source>
</reference>
<proteinExistence type="predicted"/>
<dbReference type="AlphaFoldDB" id="A0A0A9E5K6"/>
<sequence length="31" mass="3602">MGHREIIEKILVQMGNKLVSLLISLSYLCWN</sequence>